<dbReference type="Gene3D" id="3.20.20.140">
    <property type="entry name" value="Metal-dependent hydrolases"/>
    <property type="match status" value="1"/>
</dbReference>
<keyword evidence="3" id="KW-1185">Reference proteome</keyword>
<dbReference type="RefSeq" id="WP_132745811.1">
    <property type="nucleotide sequence ID" value="NZ_SLXK01000010.1"/>
</dbReference>
<accession>A0A4R2P5Q2</accession>
<evidence type="ECO:0000313" key="3">
    <source>
        <dbReference type="Proteomes" id="UP000295416"/>
    </source>
</evidence>
<feature type="domain" description="Amidohydrolase-related" evidence="1">
    <location>
        <begin position="260"/>
        <end position="375"/>
    </location>
</feature>
<name>A0A4R2P5Q2_9BACL</name>
<dbReference type="SUPFAM" id="SSF51556">
    <property type="entry name" value="Metallo-dependent hydrolases"/>
    <property type="match status" value="1"/>
</dbReference>
<dbReference type="EMBL" id="SLXK01000010">
    <property type="protein sequence ID" value="TCP29454.1"/>
    <property type="molecule type" value="Genomic_DNA"/>
</dbReference>
<dbReference type="GO" id="GO:0016787">
    <property type="term" value="F:hydrolase activity"/>
    <property type="evidence" value="ECO:0007669"/>
    <property type="project" value="UniProtKB-KW"/>
</dbReference>
<dbReference type="PANTHER" id="PTHR43383:SF2">
    <property type="entry name" value="AMIDOHYDROLASE 2 FAMILY PROTEIN"/>
    <property type="match status" value="1"/>
</dbReference>
<dbReference type="OrthoDB" id="8244441at2"/>
<dbReference type="PANTHER" id="PTHR43383">
    <property type="entry name" value="NODULIN 6"/>
    <property type="match status" value="1"/>
</dbReference>
<dbReference type="InterPro" id="IPR006680">
    <property type="entry name" value="Amidohydro-rel"/>
</dbReference>
<sequence>MNNLQEAINNIRIIDGHEHIDMYEVRKERNIDFFKLIHYLESDMISAGMKRDILYGKSPLSDKEKAEHFLKYWDKTKNTTYALMIKDAMEGLYNMEDWSVKGLLALNEKVKAKTNDRSWFKEVLNDKSGIDLAFTLVQTTDVDFSLFRPILFLDFMFRLRGPADIEFIKKKSKMAIHSLKDYQAAVRVIIDNLVKDGMTASKLGHAYWRTLYSQKPTYHEAEQVFNRLKSGFINGGLSQQEAMTLQNFLIHYVIQCSISNDLPIQIHTGHQETSVSRNGNIITNSKVTNLIPILAEYPDGKFVLLHNGIPYHQEYLSIVKNFTNAYADFTWSYIISPTLAKQLLHQTIEMVPMSKIFGFGGDYNSVEGTYAHQKLARKIVGEVLTEKTEANIFSEQEAITFAKRIFRDNLIDFYKIEV</sequence>
<protein>
    <submittedName>
        <fullName evidence="2">Amidohydrolase family protein</fullName>
    </submittedName>
</protein>
<evidence type="ECO:0000313" key="2">
    <source>
        <dbReference type="EMBL" id="TCP29454.1"/>
    </source>
</evidence>
<proteinExistence type="predicted"/>
<keyword evidence="2" id="KW-0378">Hydrolase</keyword>
<dbReference type="AlphaFoldDB" id="A0A4R2P5Q2"/>
<dbReference type="Gene3D" id="1.10.2020.10">
    <property type="entry name" value="uronate isomerase, domain 2, chain A"/>
    <property type="match status" value="1"/>
</dbReference>
<gene>
    <name evidence="2" type="ORF">EV207_11075</name>
</gene>
<organism evidence="2 3">
    <name type="scientific">Scopulibacillus darangshiensis</name>
    <dbReference type="NCBI Taxonomy" id="442528"/>
    <lineage>
        <taxon>Bacteria</taxon>
        <taxon>Bacillati</taxon>
        <taxon>Bacillota</taxon>
        <taxon>Bacilli</taxon>
        <taxon>Bacillales</taxon>
        <taxon>Sporolactobacillaceae</taxon>
        <taxon>Scopulibacillus</taxon>
    </lineage>
</organism>
<evidence type="ECO:0000259" key="1">
    <source>
        <dbReference type="Pfam" id="PF04909"/>
    </source>
</evidence>
<dbReference type="Pfam" id="PF04909">
    <property type="entry name" value="Amidohydro_2"/>
    <property type="match status" value="1"/>
</dbReference>
<reference evidence="2 3" key="1">
    <citation type="submission" date="2019-03" db="EMBL/GenBank/DDBJ databases">
        <title>Genomic Encyclopedia of Type Strains, Phase IV (KMG-IV): sequencing the most valuable type-strain genomes for metagenomic binning, comparative biology and taxonomic classification.</title>
        <authorList>
            <person name="Goeker M."/>
        </authorList>
    </citation>
    <scope>NUCLEOTIDE SEQUENCE [LARGE SCALE GENOMIC DNA]</scope>
    <source>
        <strain evidence="2 3">DSM 19377</strain>
    </source>
</reference>
<dbReference type="Proteomes" id="UP000295416">
    <property type="component" value="Unassembled WGS sequence"/>
</dbReference>
<comment type="caution">
    <text evidence="2">The sequence shown here is derived from an EMBL/GenBank/DDBJ whole genome shotgun (WGS) entry which is preliminary data.</text>
</comment>
<dbReference type="InterPro" id="IPR032466">
    <property type="entry name" value="Metal_Hydrolase"/>
</dbReference>